<dbReference type="PROSITE" id="PS50297">
    <property type="entry name" value="ANK_REP_REGION"/>
    <property type="match status" value="1"/>
</dbReference>
<evidence type="ECO:0000313" key="5">
    <source>
        <dbReference type="EMBL" id="KAK3172308.1"/>
    </source>
</evidence>
<dbReference type="Gene3D" id="1.25.40.20">
    <property type="entry name" value="Ankyrin repeat-containing domain"/>
    <property type="match status" value="1"/>
</dbReference>
<dbReference type="SUPFAM" id="SSF48403">
    <property type="entry name" value="Ankyrin repeat"/>
    <property type="match status" value="1"/>
</dbReference>
<keyword evidence="2 3" id="KW-0040">ANK repeat</keyword>
<feature type="chain" id="PRO_5042031736" description="Ankyrin" evidence="4">
    <location>
        <begin position="18"/>
        <end position="239"/>
    </location>
</feature>
<dbReference type="EMBL" id="JASNWA010000007">
    <property type="protein sequence ID" value="KAK3172308.1"/>
    <property type="molecule type" value="Genomic_DNA"/>
</dbReference>
<keyword evidence="4" id="KW-0732">Signal</keyword>
<gene>
    <name evidence="5" type="ORF">OEA41_005629</name>
</gene>
<sequence>MWMWMVIQLSATPAGLGSGSMSGCSGKVELILAVVHSIYSGWRWWLGDYQCIRLLIDSGVGPYRLTGSDFSYTGEDLVVIKASKTYQNYIRGYLGTPGVAETMAINELLILYGFNFGFPGPSGIMALMCCFRDFYYQDYQATRMRLLLERGADTEVAEDSTGYTALHNAVESRTVWAFKLLVQYGAKLDARTNQGETILHIAASNAEDLSISQSLSQADVSGLDLDARNVDGNTAHDLL</sequence>
<dbReference type="InterPro" id="IPR002110">
    <property type="entry name" value="Ankyrin_rpt"/>
</dbReference>
<name>A0AAD9Z7L7_9LECA</name>
<dbReference type="Pfam" id="PF12796">
    <property type="entry name" value="Ank_2"/>
    <property type="match status" value="1"/>
</dbReference>
<dbReference type="InterPro" id="IPR036770">
    <property type="entry name" value="Ankyrin_rpt-contain_sf"/>
</dbReference>
<evidence type="ECO:0000313" key="6">
    <source>
        <dbReference type="Proteomes" id="UP001276659"/>
    </source>
</evidence>
<dbReference type="Proteomes" id="UP001276659">
    <property type="component" value="Unassembled WGS sequence"/>
</dbReference>
<keyword evidence="6" id="KW-1185">Reference proteome</keyword>
<accession>A0AAD9Z7L7</accession>
<evidence type="ECO:0000256" key="3">
    <source>
        <dbReference type="PROSITE-ProRule" id="PRU00023"/>
    </source>
</evidence>
<dbReference type="PANTHER" id="PTHR24198:SF165">
    <property type="entry name" value="ANKYRIN REPEAT-CONTAINING PROTEIN-RELATED"/>
    <property type="match status" value="1"/>
</dbReference>
<comment type="caution">
    <text evidence="5">The sequence shown here is derived from an EMBL/GenBank/DDBJ whole genome shotgun (WGS) entry which is preliminary data.</text>
</comment>
<evidence type="ECO:0000256" key="4">
    <source>
        <dbReference type="SAM" id="SignalP"/>
    </source>
</evidence>
<proteinExistence type="predicted"/>
<dbReference type="SMART" id="SM00248">
    <property type="entry name" value="ANK"/>
    <property type="match status" value="4"/>
</dbReference>
<keyword evidence="1" id="KW-0677">Repeat</keyword>
<dbReference type="AlphaFoldDB" id="A0AAD9Z7L7"/>
<dbReference type="PANTHER" id="PTHR24198">
    <property type="entry name" value="ANKYRIN REPEAT AND PROTEIN KINASE DOMAIN-CONTAINING PROTEIN"/>
    <property type="match status" value="1"/>
</dbReference>
<organism evidence="5 6">
    <name type="scientific">Lepraria neglecta</name>
    <dbReference type="NCBI Taxonomy" id="209136"/>
    <lineage>
        <taxon>Eukaryota</taxon>
        <taxon>Fungi</taxon>
        <taxon>Dikarya</taxon>
        <taxon>Ascomycota</taxon>
        <taxon>Pezizomycotina</taxon>
        <taxon>Lecanoromycetes</taxon>
        <taxon>OSLEUM clade</taxon>
        <taxon>Lecanoromycetidae</taxon>
        <taxon>Lecanorales</taxon>
        <taxon>Lecanorineae</taxon>
        <taxon>Stereocaulaceae</taxon>
        <taxon>Lepraria</taxon>
    </lineage>
</organism>
<protein>
    <recommendedName>
        <fullName evidence="7">Ankyrin</fullName>
    </recommendedName>
</protein>
<evidence type="ECO:0008006" key="7">
    <source>
        <dbReference type="Google" id="ProtNLM"/>
    </source>
</evidence>
<evidence type="ECO:0000256" key="2">
    <source>
        <dbReference type="ARBA" id="ARBA00023043"/>
    </source>
</evidence>
<evidence type="ECO:0000256" key="1">
    <source>
        <dbReference type="ARBA" id="ARBA00022737"/>
    </source>
</evidence>
<dbReference type="PROSITE" id="PS50088">
    <property type="entry name" value="ANK_REPEAT"/>
    <property type="match status" value="1"/>
</dbReference>
<reference evidence="5" key="1">
    <citation type="submission" date="2022-11" db="EMBL/GenBank/DDBJ databases">
        <title>Chromosomal genome sequence assembly and mating type (MAT) locus characterization of the leprose asexual lichenized fungus Lepraria neglecta (Nyl.) Erichsen.</title>
        <authorList>
            <person name="Allen J.L."/>
            <person name="Pfeffer B."/>
        </authorList>
    </citation>
    <scope>NUCLEOTIDE SEQUENCE</scope>
    <source>
        <strain evidence="5">Allen 5258</strain>
    </source>
</reference>
<feature type="signal peptide" evidence="4">
    <location>
        <begin position="1"/>
        <end position="17"/>
    </location>
</feature>
<feature type="repeat" description="ANK" evidence="3">
    <location>
        <begin position="161"/>
        <end position="193"/>
    </location>
</feature>